<comment type="caution">
    <text evidence="8">The sequence shown here is derived from an EMBL/GenBank/DDBJ whole genome shotgun (WGS) entry which is preliminary data.</text>
</comment>
<comment type="pathway">
    <text evidence="5 6">Purine metabolism; IMP biosynthesis via de novo pathway; 5-amino-1-(5-phospho-D-ribosyl)imidazole-4-carboxylate from 5-amino-1-(5-phospho-D-ribosyl)imidazole (N5-CAIR route): step 1/2.</text>
</comment>
<evidence type="ECO:0000256" key="4">
    <source>
        <dbReference type="ARBA" id="ARBA00022840"/>
    </source>
</evidence>
<dbReference type="Pfam" id="PF17769">
    <property type="entry name" value="PurK_C"/>
    <property type="match status" value="1"/>
</dbReference>
<dbReference type="InterPro" id="IPR011761">
    <property type="entry name" value="ATP-grasp"/>
</dbReference>
<dbReference type="EMBL" id="LILD01000014">
    <property type="protein sequence ID" value="KOO36163.1"/>
    <property type="molecule type" value="Genomic_DNA"/>
</dbReference>
<evidence type="ECO:0000313" key="8">
    <source>
        <dbReference type="EMBL" id="KOO36163.1"/>
    </source>
</evidence>
<feature type="binding site" evidence="5">
    <location>
        <begin position="267"/>
        <end position="268"/>
    </location>
    <ligand>
        <name>ATP</name>
        <dbReference type="ChEBI" id="CHEBI:30616"/>
    </ligand>
</feature>
<dbReference type="InterPro" id="IPR040686">
    <property type="entry name" value="PurK_C"/>
</dbReference>
<gene>
    <name evidence="5 6" type="primary">purK</name>
    <name evidence="8" type="ORF">AMD02_18390</name>
</gene>
<dbReference type="NCBIfam" id="NF004675">
    <property type="entry name" value="PRK06019.1-1"/>
    <property type="match status" value="1"/>
</dbReference>
<dbReference type="GO" id="GO:0005524">
    <property type="term" value="F:ATP binding"/>
    <property type="evidence" value="ECO:0007669"/>
    <property type="project" value="UniProtKB-UniRule"/>
</dbReference>
<dbReference type="InterPro" id="IPR016185">
    <property type="entry name" value="PreATP-grasp_dom_sf"/>
</dbReference>
<organism evidence="8">
    <name type="scientific">Halalkalibacterium halodurans</name>
    <name type="common">Bacillus halodurans</name>
    <dbReference type="NCBI Taxonomy" id="86665"/>
    <lineage>
        <taxon>Bacteria</taxon>
        <taxon>Bacillati</taxon>
        <taxon>Bacillota</taxon>
        <taxon>Bacilli</taxon>
        <taxon>Bacillales</taxon>
        <taxon>Bacillaceae</taxon>
        <taxon>Halalkalibacterium (ex Joshi et al. 2022)</taxon>
    </lineage>
</organism>
<dbReference type="OMA" id="ITFDHEH"/>
<feature type="binding site" evidence="5">
    <location>
        <position position="190"/>
    </location>
    <ligand>
        <name>ATP</name>
        <dbReference type="ChEBI" id="CHEBI:30616"/>
    </ligand>
</feature>
<evidence type="ECO:0000256" key="3">
    <source>
        <dbReference type="ARBA" id="ARBA00022755"/>
    </source>
</evidence>
<protein>
    <recommendedName>
        <fullName evidence="5 6">N5-carboxyaminoimidazole ribonucleotide synthase</fullName>
        <shortName evidence="5 6">N5-CAIR synthase</shortName>
        <ecNumber evidence="5 6">6.3.4.18</ecNumber>
    </recommendedName>
    <alternativeName>
        <fullName evidence="5 6">5-(carboxyamino)imidazole ribonucleotide synthetase</fullName>
    </alternativeName>
</protein>
<dbReference type="Gene3D" id="3.30.470.20">
    <property type="entry name" value="ATP-grasp fold, B domain"/>
    <property type="match status" value="1"/>
</dbReference>
<dbReference type="UniPathway" id="UPA00074">
    <property type="reaction ID" value="UER00942"/>
</dbReference>
<comment type="similarity">
    <text evidence="5 6">Belongs to the PurK/PurT family.</text>
</comment>
<comment type="subunit">
    <text evidence="5 6">Homodimer.</text>
</comment>
<dbReference type="AlphaFoldDB" id="A0A0M0KCM4"/>
<reference evidence="8" key="1">
    <citation type="submission" date="2015-08" db="EMBL/GenBank/DDBJ databases">
        <title>Complete DNA Sequence of Pseudomonas syringae pv. actinidiae, the Causal Agent of Kiwifruit Canker Disease.</title>
        <authorList>
            <person name="Rikkerink E.H.A."/>
            <person name="Fineran P.C."/>
        </authorList>
    </citation>
    <scope>NUCLEOTIDE SEQUENCE</scope>
    <source>
        <strain evidence="8">DSM 13666</strain>
    </source>
</reference>
<dbReference type="GO" id="GO:0006189">
    <property type="term" value="P:'de novo' IMP biosynthetic process"/>
    <property type="evidence" value="ECO:0007669"/>
    <property type="project" value="UniProtKB-UniRule"/>
</dbReference>
<evidence type="ECO:0000256" key="5">
    <source>
        <dbReference type="HAMAP-Rule" id="MF_01928"/>
    </source>
</evidence>
<feature type="binding site" evidence="5">
    <location>
        <position position="146"/>
    </location>
    <ligand>
        <name>ATP</name>
        <dbReference type="ChEBI" id="CHEBI:30616"/>
    </ligand>
</feature>
<dbReference type="GO" id="GO:0005829">
    <property type="term" value="C:cytosol"/>
    <property type="evidence" value="ECO:0007669"/>
    <property type="project" value="TreeGrafter"/>
</dbReference>
<dbReference type="PROSITE" id="PS50975">
    <property type="entry name" value="ATP_GRASP"/>
    <property type="match status" value="1"/>
</dbReference>
<name>A0A0M0KCM4_ALKHA</name>
<dbReference type="Gene3D" id="3.30.1490.20">
    <property type="entry name" value="ATP-grasp fold, A domain"/>
    <property type="match status" value="1"/>
</dbReference>
<dbReference type="FunFam" id="3.30.470.20:FF:000029">
    <property type="entry name" value="N5-carboxyaminoimidazole ribonucleotide synthase"/>
    <property type="match status" value="1"/>
</dbReference>
<dbReference type="GeneID" id="87596196"/>
<feature type="domain" description="ATP-grasp" evidence="7">
    <location>
        <begin position="110"/>
        <end position="297"/>
    </location>
</feature>
<dbReference type="InterPro" id="IPR005875">
    <property type="entry name" value="PurK"/>
</dbReference>
<keyword evidence="3 5" id="KW-0658">Purine biosynthesis</keyword>
<dbReference type="InterPro" id="IPR003135">
    <property type="entry name" value="ATP-grasp_carboxylate-amine"/>
</dbReference>
<comment type="catalytic activity">
    <reaction evidence="5 6">
        <text>5-amino-1-(5-phospho-beta-D-ribosyl)imidazole + hydrogencarbonate + ATP = 5-carboxyamino-1-(5-phospho-D-ribosyl)imidazole + ADP + phosphate + 2 H(+)</text>
        <dbReference type="Rhea" id="RHEA:19317"/>
        <dbReference type="ChEBI" id="CHEBI:15378"/>
        <dbReference type="ChEBI" id="CHEBI:17544"/>
        <dbReference type="ChEBI" id="CHEBI:30616"/>
        <dbReference type="ChEBI" id="CHEBI:43474"/>
        <dbReference type="ChEBI" id="CHEBI:58730"/>
        <dbReference type="ChEBI" id="CHEBI:137981"/>
        <dbReference type="ChEBI" id="CHEBI:456216"/>
        <dbReference type="EC" id="6.3.4.18"/>
    </reaction>
</comment>
<dbReference type="PANTHER" id="PTHR11609:SF5">
    <property type="entry name" value="PHOSPHORIBOSYLAMINOIMIDAZOLE CARBOXYLASE"/>
    <property type="match status" value="1"/>
</dbReference>
<dbReference type="Pfam" id="PF02222">
    <property type="entry name" value="ATP-grasp"/>
    <property type="match status" value="1"/>
</dbReference>
<evidence type="ECO:0000256" key="1">
    <source>
        <dbReference type="ARBA" id="ARBA00022598"/>
    </source>
</evidence>
<evidence type="ECO:0000256" key="6">
    <source>
        <dbReference type="RuleBase" id="RU361200"/>
    </source>
</evidence>
<dbReference type="RefSeq" id="WP_010896800.1">
    <property type="nucleotide sequence ID" value="NZ_CP040441.1"/>
</dbReference>
<dbReference type="SUPFAM" id="SSF51246">
    <property type="entry name" value="Rudiment single hybrid motif"/>
    <property type="match status" value="1"/>
</dbReference>
<dbReference type="Gene3D" id="3.40.50.20">
    <property type="match status" value="1"/>
</dbReference>
<dbReference type="GO" id="GO:0046872">
    <property type="term" value="F:metal ion binding"/>
    <property type="evidence" value="ECO:0007669"/>
    <property type="project" value="InterPro"/>
</dbReference>
<dbReference type="InterPro" id="IPR054350">
    <property type="entry name" value="PurT/PurK_preATP-grasp"/>
</dbReference>
<sequence>MTIIEPGKTIGILGGGQLGRMMALAARAMGYRIAVLDPNPDGPCAQVADVVIEAAYDDMEAAKKLVSVSDVVTYEFENVNLDVANYIEQKGCLPQGANLLRVTQHRAVEKETITTLGLPVALYKYVNEAPDFIELAQTIGFPAVLKTCRGGYDGKGQRVVRTVDELKSAYDELKLAGELVLEAWVPFDKEISVIVARNERNDTKTFPVAENIHEANILHQSIVPARIGDDLRDKAEQLAIRLAEGLNLIGTLAVEMFVTTSGDIYINELAPRPHNSGHYTIEACETSQFEQHVRAICGWPLGHVGLYKPVVMGNLLGEHLPGVLNEISEMKDAKLHLYGKAEAKEKRKMGHITVLADDLNRAIDRVGQIQEKACAKIGS</sequence>
<feature type="binding site" evidence="5">
    <location>
        <begin position="182"/>
        <end position="185"/>
    </location>
    <ligand>
        <name>ATP</name>
        <dbReference type="ChEBI" id="CHEBI:30616"/>
    </ligand>
</feature>
<comment type="function">
    <text evidence="5">Catalyzes the ATP-dependent conversion of 5-aminoimidazole ribonucleotide (AIR) and HCO(3)(-) to N5-carboxyaminoimidazole ribonucleotide (N5-CAIR).</text>
</comment>
<evidence type="ECO:0000256" key="2">
    <source>
        <dbReference type="ARBA" id="ARBA00022741"/>
    </source>
</evidence>
<dbReference type="FunFam" id="3.30.1490.20:FF:000015">
    <property type="entry name" value="N5-carboxyaminoimidazole ribonucleotide synthase"/>
    <property type="match status" value="1"/>
</dbReference>
<keyword evidence="1 5" id="KW-0436">Ligase</keyword>
<dbReference type="GO" id="GO:0034028">
    <property type="term" value="F:5-(carboxyamino)imidazole ribonucleotide synthase activity"/>
    <property type="evidence" value="ECO:0007669"/>
    <property type="project" value="UniProtKB-UniRule"/>
</dbReference>
<comment type="function">
    <text evidence="6">Catalyzes the ATP-dependent conversion of 5-aminoimidazole ribonucleotide (AIR) and HCO(3)- to N5-carboxyaminoimidazole ribonucleotide (N5-CAIR).</text>
</comment>
<feature type="binding site" evidence="5">
    <location>
        <begin position="151"/>
        <end position="157"/>
    </location>
    <ligand>
        <name>ATP</name>
        <dbReference type="ChEBI" id="CHEBI:30616"/>
    </ligand>
</feature>
<dbReference type="NCBIfam" id="NF004676">
    <property type="entry name" value="PRK06019.1-2"/>
    <property type="match status" value="1"/>
</dbReference>
<dbReference type="InterPro" id="IPR011054">
    <property type="entry name" value="Rudment_hybrid_motif"/>
</dbReference>
<dbReference type="HAMAP" id="MF_01928">
    <property type="entry name" value="PurK"/>
    <property type="match status" value="1"/>
</dbReference>
<dbReference type="FunFam" id="3.40.50.20:FF:000016">
    <property type="entry name" value="N5-carboxyaminoimidazole ribonucleotide synthase"/>
    <property type="match status" value="1"/>
</dbReference>
<dbReference type="GO" id="GO:0004638">
    <property type="term" value="F:phosphoribosylaminoimidazole carboxylase activity"/>
    <property type="evidence" value="ECO:0007669"/>
    <property type="project" value="InterPro"/>
</dbReference>
<accession>A0A0M0KCM4</accession>
<dbReference type="NCBIfam" id="TIGR01161">
    <property type="entry name" value="purK"/>
    <property type="match status" value="1"/>
</dbReference>
<dbReference type="SUPFAM" id="SSF52440">
    <property type="entry name" value="PreATP-grasp domain"/>
    <property type="match status" value="1"/>
</dbReference>
<dbReference type="Pfam" id="PF22660">
    <property type="entry name" value="RS_preATP-grasp-like"/>
    <property type="match status" value="1"/>
</dbReference>
<dbReference type="NCBIfam" id="NF004679">
    <property type="entry name" value="PRK06019.1-5"/>
    <property type="match status" value="1"/>
</dbReference>
<evidence type="ECO:0000259" key="7">
    <source>
        <dbReference type="PROSITE" id="PS50975"/>
    </source>
</evidence>
<dbReference type="PANTHER" id="PTHR11609">
    <property type="entry name" value="PURINE BIOSYNTHESIS PROTEIN 6/7, PUR6/7"/>
    <property type="match status" value="1"/>
</dbReference>
<keyword evidence="4 5" id="KW-0067">ATP-binding</keyword>
<dbReference type="SUPFAM" id="SSF56059">
    <property type="entry name" value="Glutathione synthetase ATP-binding domain-like"/>
    <property type="match status" value="1"/>
</dbReference>
<dbReference type="InterPro" id="IPR013815">
    <property type="entry name" value="ATP_grasp_subdomain_1"/>
</dbReference>
<proteinExistence type="inferred from homology"/>
<dbReference type="EC" id="6.3.4.18" evidence="5 6"/>
<feature type="binding site" evidence="5">
    <location>
        <position position="213"/>
    </location>
    <ligand>
        <name>ATP</name>
        <dbReference type="ChEBI" id="CHEBI:30616"/>
    </ligand>
</feature>
<feature type="binding site" evidence="5">
    <location>
        <position position="106"/>
    </location>
    <ligand>
        <name>ATP</name>
        <dbReference type="ChEBI" id="CHEBI:30616"/>
    </ligand>
</feature>
<dbReference type="PATRIC" id="fig|136160.3.peg.3639"/>
<keyword evidence="2 5" id="KW-0547">Nucleotide-binding</keyword>